<sequence>MAGEQEPRPGQVGLYQREPSQALTGIEVAGLGLSGFWLLLSGAFFLFGGADLPDGGLGFVIVLMVIVLPVALIWVAVMAARSARVMREEGTRLRAAIDAIRQAYVAQAQQGRSEQPHPAILKRLDEMSATQKGLETTLAMLVSVRAAEAAASAMAPPAAAPEAGDQPALMLGTPPDAMKPPLANADFIRAVNFPETAEDKDGFAALRRALKDRQAAQLIQAAQDVLTLLSQDGIYMDDLRPDLARPEIWRAFARGTRGREIAALGGVRDRSSLTLATGRMRADTIFRDAVHHFLRRFDQTLAAFEPNASDAELAEFGNTRTACAFMLLGRVAGTFD</sequence>
<keyword evidence="1" id="KW-1133">Transmembrane helix</keyword>
<keyword evidence="1" id="KW-0812">Transmembrane</keyword>
<dbReference type="AlphaFoldDB" id="A0A8J7WJS9"/>
<keyword evidence="3" id="KW-1185">Reference proteome</keyword>
<gene>
    <name evidence="2" type="ORF">KB874_19935</name>
</gene>
<feature type="transmembrane region" description="Helical" evidence="1">
    <location>
        <begin position="28"/>
        <end position="50"/>
    </location>
</feature>
<name>A0A8J7WJS9_9RHOB</name>
<feature type="transmembrane region" description="Helical" evidence="1">
    <location>
        <begin position="56"/>
        <end position="77"/>
    </location>
</feature>
<evidence type="ECO:0000256" key="1">
    <source>
        <dbReference type="SAM" id="Phobius"/>
    </source>
</evidence>
<proteinExistence type="predicted"/>
<evidence type="ECO:0000313" key="2">
    <source>
        <dbReference type="EMBL" id="MBS0126358.1"/>
    </source>
</evidence>
<dbReference type="EMBL" id="JAGTUU010000009">
    <property type="protein sequence ID" value="MBS0126358.1"/>
    <property type="molecule type" value="Genomic_DNA"/>
</dbReference>
<accession>A0A8J7WJS9</accession>
<evidence type="ECO:0000313" key="3">
    <source>
        <dbReference type="Proteomes" id="UP000681356"/>
    </source>
</evidence>
<protein>
    <submittedName>
        <fullName evidence="2">Uncharacterized protein</fullName>
    </submittedName>
</protein>
<keyword evidence="1" id="KW-0472">Membrane</keyword>
<organism evidence="2 3">
    <name type="scientific">Thetidibacter halocola</name>
    <dbReference type="NCBI Taxonomy" id="2827239"/>
    <lineage>
        <taxon>Bacteria</taxon>
        <taxon>Pseudomonadati</taxon>
        <taxon>Pseudomonadota</taxon>
        <taxon>Alphaproteobacteria</taxon>
        <taxon>Rhodobacterales</taxon>
        <taxon>Roseobacteraceae</taxon>
        <taxon>Thetidibacter</taxon>
    </lineage>
</organism>
<reference evidence="2" key="1">
    <citation type="submission" date="2021-04" db="EMBL/GenBank/DDBJ databases">
        <authorList>
            <person name="Yoon J."/>
        </authorList>
    </citation>
    <scope>NUCLEOTIDE SEQUENCE</scope>
    <source>
        <strain evidence="2">KMU-90</strain>
    </source>
</reference>
<dbReference type="RefSeq" id="WP_212538323.1">
    <property type="nucleotide sequence ID" value="NZ_JAGTUU010000009.1"/>
</dbReference>
<dbReference type="Proteomes" id="UP000681356">
    <property type="component" value="Unassembled WGS sequence"/>
</dbReference>
<comment type="caution">
    <text evidence="2">The sequence shown here is derived from an EMBL/GenBank/DDBJ whole genome shotgun (WGS) entry which is preliminary data.</text>
</comment>